<reference evidence="2" key="1">
    <citation type="journal article" date="2015" name="PLoS Genet.">
        <title>Genome Sequence and Transcriptome Analyses of Chrysochromulina tobin: Metabolic Tools for Enhanced Algal Fitness in the Prominent Order Prymnesiales (Haptophyceae).</title>
        <authorList>
            <person name="Hovde B.T."/>
            <person name="Deodato C.R."/>
            <person name="Hunsperger H.M."/>
            <person name="Ryken S.A."/>
            <person name="Yost W."/>
            <person name="Jha R.K."/>
            <person name="Patterson J."/>
            <person name="Monnat R.J. Jr."/>
            <person name="Barlow S.B."/>
            <person name="Starkenburg S.R."/>
            <person name="Cattolico R.A."/>
        </authorList>
    </citation>
    <scope>NUCLEOTIDE SEQUENCE</scope>
    <source>
        <strain evidence="2">CCMP291</strain>
    </source>
</reference>
<dbReference type="PANTHER" id="PTHR15599:SF1">
    <property type="entry name" value="RADIAL SPOKE HEAD 14 HOMOLOG"/>
    <property type="match status" value="1"/>
</dbReference>
<sequence>MHQICRKRQGIEWMPVRAHPSEPKGLLANSAHLSNVESKPNFHTQAPTELTLAYGRGAAPKLVRCIQNAGSSAVGSDESVLRFKAIEQSLELMIGAANLACLVSAGIVPALNLAASKDLDEKIRALAHVALARLACDRSARESMLASGTCETLLATAVDPAASVRSACLGVVTQLGTYDDGRKALIAVHFVELLLALCRERHDGGPQTPEVQAAALTGLNRLCKTDDGQAEAIRMSAVPTALMTIASEHPEVRCQSAWCLALTTYEQTEKAVALEGGVMPKLVKMLSSDDVEEAAMRQRLRIAAAAFLMSMCNGARMEEDKPHPMGVAVDAGVCVALLPLVDEAASLHRMGEMTPEASDLAVYATKCIAALADSPKARKQFAKALPNLRELTTSTELALGKHAQIAIERITWTP</sequence>
<dbReference type="InterPro" id="IPR011989">
    <property type="entry name" value="ARM-like"/>
</dbReference>
<dbReference type="EMBL" id="JWZX01001749">
    <property type="protein sequence ID" value="KOO32534.1"/>
    <property type="molecule type" value="Genomic_DNA"/>
</dbReference>
<evidence type="ECO:0000313" key="1">
    <source>
        <dbReference type="EMBL" id="KOO32534.1"/>
    </source>
</evidence>
<dbReference type="SUPFAM" id="SSF48371">
    <property type="entry name" value="ARM repeat"/>
    <property type="match status" value="1"/>
</dbReference>
<gene>
    <name evidence="1" type="ORF">Ctob_012214</name>
</gene>
<dbReference type="Proteomes" id="UP000037460">
    <property type="component" value="Unassembled WGS sequence"/>
</dbReference>
<protein>
    <submittedName>
        <fullName evidence="1">Rhabdoid tumor deletion region protein 1-like protein</fullName>
    </submittedName>
</protein>
<organism evidence="1 2">
    <name type="scientific">Chrysochromulina tobinii</name>
    <dbReference type="NCBI Taxonomy" id="1460289"/>
    <lineage>
        <taxon>Eukaryota</taxon>
        <taxon>Haptista</taxon>
        <taxon>Haptophyta</taxon>
        <taxon>Prymnesiophyceae</taxon>
        <taxon>Prymnesiales</taxon>
        <taxon>Chrysochromulinaceae</taxon>
        <taxon>Chrysochromulina</taxon>
    </lineage>
</organism>
<dbReference type="InterPro" id="IPR042856">
    <property type="entry name" value="RSP14"/>
</dbReference>
<comment type="caution">
    <text evidence="1">The sequence shown here is derived from an EMBL/GenBank/DDBJ whole genome shotgun (WGS) entry which is preliminary data.</text>
</comment>
<dbReference type="OrthoDB" id="409644at2759"/>
<name>A0A0M0K156_9EUKA</name>
<dbReference type="InterPro" id="IPR016024">
    <property type="entry name" value="ARM-type_fold"/>
</dbReference>
<accession>A0A0M0K156</accession>
<dbReference type="AlphaFoldDB" id="A0A0M0K156"/>
<keyword evidence="2" id="KW-1185">Reference proteome</keyword>
<dbReference type="PANTHER" id="PTHR15599">
    <property type="entry name" value="RTDR1"/>
    <property type="match status" value="1"/>
</dbReference>
<dbReference type="Gene3D" id="1.25.10.10">
    <property type="entry name" value="Leucine-rich Repeat Variant"/>
    <property type="match status" value="2"/>
</dbReference>
<proteinExistence type="predicted"/>
<evidence type="ECO:0000313" key="2">
    <source>
        <dbReference type="Proteomes" id="UP000037460"/>
    </source>
</evidence>